<feature type="transmembrane region" description="Helical" evidence="1">
    <location>
        <begin position="225"/>
        <end position="246"/>
    </location>
</feature>
<sequence length="250" mass="27210">MATDQSSIGRSVLLRQFLWPFITGFWVVFVGVCIWGGGALAQLAWAEQRAPDDPLAYQIQQLQLELDALATLTPVILQPSELAQAIGDAVYNTAVWAATGTLRTLMNIPGLWRENAANDFIRHHPDPGGTYAQKMFQDTGHSWQRLVVANYTLATRTAMFLAMLPLLALTTAIGLTDGLMARARRRANAGRESASLYHRAKLGSTGLLITSYLACLAVPSLTQPVWVLVPVAVGVGGLVRVQGGYFKKYL</sequence>
<name>A0ABS5E389_9BURK</name>
<feature type="transmembrane region" description="Helical" evidence="1">
    <location>
        <begin position="202"/>
        <end position="219"/>
    </location>
</feature>
<comment type="caution">
    <text evidence="2">The sequence shown here is derived from an EMBL/GenBank/DDBJ whole genome shotgun (WGS) entry which is preliminary data.</text>
</comment>
<organism evidence="2 3">
    <name type="scientific">Ideonella paludis</name>
    <dbReference type="NCBI Taxonomy" id="1233411"/>
    <lineage>
        <taxon>Bacteria</taxon>
        <taxon>Pseudomonadati</taxon>
        <taxon>Pseudomonadota</taxon>
        <taxon>Betaproteobacteria</taxon>
        <taxon>Burkholderiales</taxon>
        <taxon>Sphaerotilaceae</taxon>
        <taxon>Ideonella</taxon>
    </lineage>
</organism>
<evidence type="ECO:0000313" key="2">
    <source>
        <dbReference type="EMBL" id="MBQ0937880.1"/>
    </source>
</evidence>
<reference evidence="2 3" key="1">
    <citation type="submission" date="2021-04" db="EMBL/GenBank/DDBJ databases">
        <title>The genome sequence of type strain Ideonella paludis KCTC 32238.</title>
        <authorList>
            <person name="Liu Y."/>
        </authorList>
    </citation>
    <scope>NUCLEOTIDE SEQUENCE [LARGE SCALE GENOMIC DNA]</scope>
    <source>
        <strain evidence="2 3">KCTC 32238</strain>
    </source>
</reference>
<keyword evidence="1" id="KW-1133">Transmembrane helix</keyword>
<keyword evidence="1" id="KW-0472">Membrane</keyword>
<evidence type="ECO:0000313" key="3">
    <source>
        <dbReference type="Proteomes" id="UP000672097"/>
    </source>
</evidence>
<feature type="transmembrane region" description="Helical" evidence="1">
    <location>
        <begin position="158"/>
        <end position="181"/>
    </location>
</feature>
<keyword evidence="1" id="KW-0812">Transmembrane</keyword>
<dbReference type="Proteomes" id="UP000672097">
    <property type="component" value="Unassembled WGS sequence"/>
</dbReference>
<dbReference type="EMBL" id="JAGQDG010000011">
    <property type="protein sequence ID" value="MBQ0937880.1"/>
    <property type="molecule type" value="Genomic_DNA"/>
</dbReference>
<dbReference type="RefSeq" id="WP_210811615.1">
    <property type="nucleotide sequence ID" value="NZ_JAGQDG010000011.1"/>
</dbReference>
<dbReference type="InterPro" id="IPR022266">
    <property type="entry name" value="DtrJ-like"/>
</dbReference>
<proteinExistence type="predicted"/>
<protein>
    <submittedName>
        <fullName evidence="2">DUF4400 domain-containing protein</fullName>
    </submittedName>
</protein>
<dbReference type="Pfam" id="PF14348">
    <property type="entry name" value="DtrJ-like"/>
    <property type="match status" value="1"/>
</dbReference>
<keyword evidence="3" id="KW-1185">Reference proteome</keyword>
<gene>
    <name evidence="2" type="ORF">KAK11_21340</name>
</gene>
<feature type="transmembrane region" description="Helical" evidence="1">
    <location>
        <begin position="21"/>
        <end position="45"/>
    </location>
</feature>
<accession>A0ABS5E389</accession>
<evidence type="ECO:0000256" key="1">
    <source>
        <dbReference type="SAM" id="Phobius"/>
    </source>
</evidence>